<dbReference type="Proteomes" id="UP001212411">
    <property type="component" value="Chromosome 1"/>
</dbReference>
<dbReference type="EMBL" id="CP115611">
    <property type="protein sequence ID" value="WBW71108.1"/>
    <property type="molecule type" value="Genomic_DNA"/>
</dbReference>
<dbReference type="InterPro" id="IPR010675">
    <property type="entry name" value="Bin3_C"/>
</dbReference>
<evidence type="ECO:0000256" key="3">
    <source>
        <dbReference type="ARBA" id="ARBA00022679"/>
    </source>
</evidence>
<evidence type="ECO:0000256" key="5">
    <source>
        <dbReference type="PROSITE-ProRule" id="PRU00848"/>
    </source>
</evidence>
<dbReference type="SUPFAM" id="SSF53335">
    <property type="entry name" value="S-adenosyl-L-methionine-dependent methyltransferases"/>
    <property type="match status" value="1"/>
</dbReference>
<protein>
    <recommendedName>
        <fullName evidence="6">RNA methyltransferase</fullName>
        <ecNumber evidence="6">2.1.1.-</ecNumber>
    </recommendedName>
</protein>
<dbReference type="EC" id="2.1.1.-" evidence="6"/>
<feature type="domain" description="Bin3-type SAM" evidence="7">
    <location>
        <begin position="23"/>
        <end position="261"/>
    </location>
</feature>
<evidence type="ECO:0000256" key="6">
    <source>
        <dbReference type="RuleBase" id="RU367087"/>
    </source>
</evidence>
<accession>A0AAE9WAN4</accession>
<evidence type="ECO:0000313" key="8">
    <source>
        <dbReference type="EMBL" id="WBW71108.1"/>
    </source>
</evidence>
<sequence>MFTERYGNYQNYYSMRGDGSVLDSRIKALPYDLFENTSVLDVGCNNGTITTQVASLFNVKYALGIDIDLTLIKKAEKHLEFVASRIGPSNDHCPMISRHNFYPISSIKKFSRIQKKFQGSLNEQGFPHNVQFQAVDIQRWQSKKRFHTILALSITKWIHLNGLDEGLLAFFKNMHAVLETDGALIIEPQSWDSYLKAAKKNSIFERSLPKIRIRPENFPEILEQNGFDLQTVVSSEDTKPKNYEQKGFLKRDVFVYRKKRNP</sequence>
<dbReference type="GO" id="GO:0017069">
    <property type="term" value="F:snRNA binding"/>
    <property type="evidence" value="ECO:0007669"/>
    <property type="project" value="TreeGrafter"/>
</dbReference>
<dbReference type="RefSeq" id="XP_056035351.1">
    <property type="nucleotide sequence ID" value="XM_056179923.1"/>
</dbReference>
<reference evidence="8 9" key="1">
    <citation type="journal article" date="2023" name="G3 (Bethesda)">
        <title>A high-quality reference genome for the fission yeast Schizosaccharomyces osmophilus.</title>
        <authorList>
            <person name="Jia G.S."/>
            <person name="Zhang W.C."/>
            <person name="Liang Y."/>
            <person name="Liu X.H."/>
            <person name="Rhind N."/>
            <person name="Pidoux A."/>
            <person name="Brysch-Herzberg M."/>
            <person name="Du L.L."/>
        </authorList>
    </citation>
    <scope>NUCLEOTIDE SEQUENCE [LARGE SCALE GENOMIC DNA]</scope>
    <source>
        <strain evidence="8 9">CBS 15793</strain>
    </source>
</reference>
<dbReference type="GO" id="GO:0008171">
    <property type="term" value="F:O-methyltransferase activity"/>
    <property type="evidence" value="ECO:0007669"/>
    <property type="project" value="UniProtKB-UniRule"/>
</dbReference>
<dbReference type="PANTHER" id="PTHR12315">
    <property type="entry name" value="BICOID-INTERACTING PROTEIN RELATED"/>
    <property type="match status" value="1"/>
</dbReference>
<evidence type="ECO:0000256" key="1">
    <source>
        <dbReference type="ARBA" id="ARBA00008361"/>
    </source>
</evidence>
<dbReference type="GO" id="GO:0040031">
    <property type="term" value="P:snRNA modification"/>
    <property type="evidence" value="ECO:0007669"/>
    <property type="project" value="TreeGrafter"/>
</dbReference>
<dbReference type="InterPro" id="IPR039772">
    <property type="entry name" value="Bin3-like"/>
</dbReference>
<name>A0AAE9WAN4_9SCHI</name>
<evidence type="ECO:0000313" key="9">
    <source>
        <dbReference type="Proteomes" id="UP001212411"/>
    </source>
</evidence>
<evidence type="ECO:0000256" key="2">
    <source>
        <dbReference type="ARBA" id="ARBA00022603"/>
    </source>
</evidence>
<evidence type="ECO:0000256" key="4">
    <source>
        <dbReference type="ARBA" id="ARBA00022691"/>
    </source>
</evidence>
<dbReference type="InterPro" id="IPR029063">
    <property type="entry name" value="SAM-dependent_MTases_sf"/>
</dbReference>
<dbReference type="GO" id="GO:0008173">
    <property type="term" value="F:RNA methyltransferase activity"/>
    <property type="evidence" value="ECO:0007669"/>
    <property type="project" value="UniProtKB-UniRule"/>
</dbReference>
<dbReference type="PANTHER" id="PTHR12315:SF0">
    <property type="entry name" value="7SK SNRNA METHYLPHOSPHATE CAPPING ENZYME"/>
    <property type="match status" value="1"/>
</dbReference>
<dbReference type="AlphaFoldDB" id="A0AAE9WAN4"/>
<keyword evidence="2 6" id="KW-0489">Methyltransferase</keyword>
<dbReference type="InterPro" id="IPR024160">
    <property type="entry name" value="BIN3_SAM-bd_dom"/>
</dbReference>
<dbReference type="Pfam" id="PF06859">
    <property type="entry name" value="Bin3"/>
    <property type="match status" value="1"/>
</dbReference>
<dbReference type="Gene3D" id="3.40.50.150">
    <property type="entry name" value="Vaccinia Virus protein VP39"/>
    <property type="match status" value="1"/>
</dbReference>
<organism evidence="8 9">
    <name type="scientific">Schizosaccharomyces osmophilus</name>
    <dbReference type="NCBI Taxonomy" id="2545709"/>
    <lineage>
        <taxon>Eukaryota</taxon>
        <taxon>Fungi</taxon>
        <taxon>Dikarya</taxon>
        <taxon>Ascomycota</taxon>
        <taxon>Taphrinomycotina</taxon>
        <taxon>Schizosaccharomycetes</taxon>
        <taxon>Schizosaccharomycetales</taxon>
        <taxon>Schizosaccharomycetaceae</taxon>
        <taxon>Schizosaccharomyces</taxon>
    </lineage>
</organism>
<dbReference type="PROSITE" id="PS51515">
    <property type="entry name" value="BIN3_SAM"/>
    <property type="match status" value="1"/>
</dbReference>
<gene>
    <name evidence="8" type="primary">bmc1</name>
    <name evidence="8" type="ORF">SOMG_01130</name>
</gene>
<keyword evidence="4 5" id="KW-0949">S-adenosyl-L-methionine</keyword>
<dbReference type="GeneID" id="80874612"/>
<dbReference type="GO" id="GO:0032259">
    <property type="term" value="P:methylation"/>
    <property type="evidence" value="ECO:0007669"/>
    <property type="project" value="UniProtKB-KW"/>
</dbReference>
<comment type="similarity">
    <text evidence="1 6">Belongs to the methyltransferase superfamily.</text>
</comment>
<keyword evidence="9" id="KW-1185">Reference proteome</keyword>
<evidence type="ECO:0000259" key="7">
    <source>
        <dbReference type="PROSITE" id="PS51515"/>
    </source>
</evidence>
<proteinExistence type="inferred from homology"/>
<keyword evidence="3 6" id="KW-0808">Transferase</keyword>
<dbReference type="KEGG" id="som:SOMG_01130"/>